<dbReference type="PANTHER" id="PTHR34295:SF4">
    <property type="entry name" value="BIOTIN TRANSPORTER BIOY-RELATED"/>
    <property type="match status" value="1"/>
</dbReference>
<evidence type="ECO:0000256" key="7">
    <source>
        <dbReference type="ARBA" id="ARBA00023136"/>
    </source>
</evidence>
<dbReference type="OrthoDB" id="9803495at2"/>
<keyword evidence="7 8" id="KW-0472">Membrane</keyword>
<evidence type="ECO:0000256" key="6">
    <source>
        <dbReference type="ARBA" id="ARBA00022989"/>
    </source>
</evidence>
<dbReference type="PIRSF" id="PIRSF016661">
    <property type="entry name" value="BioY"/>
    <property type="match status" value="1"/>
</dbReference>
<evidence type="ECO:0000256" key="4">
    <source>
        <dbReference type="ARBA" id="ARBA00022475"/>
    </source>
</evidence>
<evidence type="ECO:0000313" key="11">
    <source>
        <dbReference type="Proteomes" id="UP000199017"/>
    </source>
</evidence>
<dbReference type="InterPro" id="IPR003784">
    <property type="entry name" value="BioY"/>
</dbReference>
<evidence type="ECO:0000256" key="5">
    <source>
        <dbReference type="ARBA" id="ARBA00022692"/>
    </source>
</evidence>
<sequence length="193" mass="19732">MKTRNMMYVAMFAAVVGVLGLMPPIPLPFTPVPITAQTLGVMLAGSLLGARLGGGSLLLFLALIAAGMPILAGGRGGLGVLFGPSGGYILSWPLAAFLIGFMMQKAQPALNLAKAIIINIVGGILVIHVFGIIYLAFVTNISLWAAAVSSLGFVPGDTVKAIISAVIAVKIAKSHPSLLKGNNRGEQSAKKAG</sequence>
<proteinExistence type="inferred from homology"/>
<feature type="transmembrane region" description="Helical" evidence="9">
    <location>
        <begin position="57"/>
        <end position="74"/>
    </location>
</feature>
<dbReference type="RefSeq" id="WP_091585110.1">
    <property type="nucleotide sequence ID" value="NZ_FNDU01000006.1"/>
</dbReference>
<dbReference type="STRING" id="930129.SAMN05216352_106159"/>
<accession>A0A1G8JDL0</accession>
<dbReference type="Proteomes" id="UP000199017">
    <property type="component" value="Unassembled WGS sequence"/>
</dbReference>
<evidence type="ECO:0000256" key="8">
    <source>
        <dbReference type="PIRNR" id="PIRNR016661"/>
    </source>
</evidence>
<dbReference type="Gene3D" id="1.10.1760.20">
    <property type="match status" value="1"/>
</dbReference>
<feature type="transmembrane region" description="Helical" evidence="9">
    <location>
        <begin position="115"/>
        <end position="137"/>
    </location>
</feature>
<dbReference type="GO" id="GO:0005886">
    <property type="term" value="C:plasma membrane"/>
    <property type="evidence" value="ECO:0007669"/>
    <property type="project" value="UniProtKB-SubCell"/>
</dbReference>
<keyword evidence="3 8" id="KW-0813">Transport</keyword>
<comment type="similarity">
    <text evidence="2 8">Belongs to the BioY family.</text>
</comment>
<comment type="subcellular location">
    <subcellularLocation>
        <location evidence="1 8">Cell membrane</location>
        <topology evidence="1 8">Multi-pass membrane protein</topology>
    </subcellularLocation>
</comment>
<name>A0A1G8JDL0_9BACI</name>
<protein>
    <recommendedName>
        <fullName evidence="8">Biotin transporter</fullName>
    </recommendedName>
</protein>
<evidence type="ECO:0000256" key="9">
    <source>
        <dbReference type="SAM" id="Phobius"/>
    </source>
</evidence>
<evidence type="ECO:0000313" key="10">
    <source>
        <dbReference type="EMBL" id="SDI29359.1"/>
    </source>
</evidence>
<dbReference type="EMBL" id="FNDU01000006">
    <property type="protein sequence ID" value="SDI29359.1"/>
    <property type="molecule type" value="Genomic_DNA"/>
</dbReference>
<evidence type="ECO:0000256" key="3">
    <source>
        <dbReference type="ARBA" id="ARBA00022448"/>
    </source>
</evidence>
<dbReference type="PANTHER" id="PTHR34295">
    <property type="entry name" value="BIOTIN TRANSPORTER BIOY"/>
    <property type="match status" value="1"/>
</dbReference>
<dbReference type="AlphaFoldDB" id="A0A1G8JDL0"/>
<evidence type="ECO:0000256" key="1">
    <source>
        <dbReference type="ARBA" id="ARBA00004651"/>
    </source>
</evidence>
<evidence type="ECO:0000256" key="2">
    <source>
        <dbReference type="ARBA" id="ARBA00010692"/>
    </source>
</evidence>
<dbReference type="Pfam" id="PF02632">
    <property type="entry name" value="BioY"/>
    <property type="match status" value="1"/>
</dbReference>
<reference evidence="10 11" key="1">
    <citation type="submission" date="2016-10" db="EMBL/GenBank/DDBJ databases">
        <authorList>
            <person name="de Groot N.N."/>
        </authorList>
    </citation>
    <scope>NUCLEOTIDE SEQUENCE [LARGE SCALE GENOMIC DNA]</scope>
    <source>
        <strain evidence="11">P4B,CCM 7963,CECT 7998,DSM 25260,IBRC-M 10614,KCTC 13821</strain>
    </source>
</reference>
<feature type="transmembrane region" description="Helical" evidence="9">
    <location>
        <begin position="86"/>
        <end position="103"/>
    </location>
</feature>
<gene>
    <name evidence="10" type="ORF">SAMN05216352_106159</name>
</gene>
<keyword evidence="6 9" id="KW-1133">Transmembrane helix</keyword>
<keyword evidence="5 9" id="KW-0812">Transmembrane</keyword>
<organism evidence="10 11">
    <name type="scientific">Alteribacillus bidgolensis</name>
    <dbReference type="NCBI Taxonomy" id="930129"/>
    <lineage>
        <taxon>Bacteria</taxon>
        <taxon>Bacillati</taxon>
        <taxon>Bacillota</taxon>
        <taxon>Bacilli</taxon>
        <taxon>Bacillales</taxon>
        <taxon>Bacillaceae</taxon>
        <taxon>Alteribacillus</taxon>
    </lineage>
</organism>
<keyword evidence="11" id="KW-1185">Reference proteome</keyword>
<dbReference type="GO" id="GO:0015225">
    <property type="term" value="F:biotin transmembrane transporter activity"/>
    <property type="evidence" value="ECO:0007669"/>
    <property type="project" value="UniProtKB-UniRule"/>
</dbReference>
<feature type="transmembrane region" description="Helical" evidence="9">
    <location>
        <begin position="7"/>
        <end position="25"/>
    </location>
</feature>
<keyword evidence="4 8" id="KW-1003">Cell membrane</keyword>